<evidence type="ECO:0000256" key="1">
    <source>
        <dbReference type="SAM" id="SignalP"/>
    </source>
</evidence>
<dbReference type="AlphaFoldDB" id="A0AAD9GPZ2"/>
<evidence type="ECO:0000313" key="2">
    <source>
        <dbReference type="EMBL" id="KAK1942480.1"/>
    </source>
</evidence>
<reference evidence="2" key="1">
    <citation type="submission" date="2023-08" db="EMBL/GenBank/DDBJ databases">
        <title>Reference Genome Resource for the Citrus Pathogen Phytophthora citrophthora.</title>
        <authorList>
            <person name="Moller H."/>
            <person name="Coetzee B."/>
            <person name="Rose L.J."/>
            <person name="Van Niekerk J.M."/>
        </authorList>
    </citation>
    <scope>NUCLEOTIDE SEQUENCE</scope>
    <source>
        <strain evidence="2">STE-U-9442</strain>
    </source>
</reference>
<sequence length="90" mass="9467">MVTGIALSSAFALVAFTAHVDAHGYLEQPKPSWKDSPNPGWVALVDSYWDIGSGGDQCGTFKTMASEKGMSVKDVVLDMVKGQSCGNTLG</sequence>
<name>A0AAD9GPZ2_9STRA</name>
<organism evidence="2 3">
    <name type="scientific">Phytophthora citrophthora</name>
    <dbReference type="NCBI Taxonomy" id="4793"/>
    <lineage>
        <taxon>Eukaryota</taxon>
        <taxon>Sar</taxon>
        <taxon>Stramenopiles</taxon>
        <taxon>Oomycota</taxon>
        <taxon>Peronosporomycetes</taxon>
        <taxon>Peronosporales</taxon>
        <taxon>Peronosporaceae</taxon>
        <taxon>Phytophthora</taxon>
    </lineage>
</organism>
<dbReference type="EMBL" id="JASMQC010000009">
    <property type="protein sequence ID" value="KAK1942480.1"/>
    <property type="molecule type" value="Genomic_DNA"/>
</dbReference>
<protein>
    <submittedName>
        <fullName evidence="2">Uncharacterized protein</fullName>
    </submittedName>
</protein>
<gene>
    <name evidence="2" type="ORF">P3T76_005979</name>
</gene>
<accession>A0AAD9GPZ2</accession>
<keyword evidence="1" id="KW-0732">Signal</keyword>
<dbReference type="Proteomes" id="UP001259832">
    <property type="component" value="Unassembled WGS sequence"/>
</dbReference>
<keyword evidence="3" id="KW-1185">Reference proteome</keyword>
<evidence type="ECO:0000313" key="3">
    <source>
        <dbReference type="Proteomes" id="UP001259832"/>
    </source>
</evidence>
<comment type="caution">
    <text evidence="2">The sequence shown here is derived from an EMBL/GenBank/DDBJ whole genome shotgun (WGS) entry which is preliminary data.</text>
</comment>
<feature type="chain" id="PRO_5042083008" evidence="1">
    <location>
        <begin position="23"/>
        <end position="90"/>
    </location>
</feature>
<proteinExistence type="predicted"/>
<feature type="signal peptide" evidence="1">
    <location>
        <begin position="1"/>
        <end position="22"/>
    </location>
</feature>